<gene>
    <name evidence="5" type="ORF">PPACK8108_LOCUS1298</name>
</gene>
<sequence>MLLCHTQSTDTAQFPVSWFDRYYNDPSNPITQPQPVITNPITKTVYPLNLTAPDQVPVNNLRDPITLPPIYLRGEEARLLAHRTLSQVIRVIRSNSTKSSSCEKCTQSLDLMGKLARRAPQLVPEALVSLCETYRFNSRCQQQYGLHSMGPIAAQVLAFADLTGYDGQYICFNFFSKISKCPLPSASPLDISKYIKSTKPRDATSRRRTKSKETDRMVSSTDQKRYLFPKSKERLRVLHISDFHLDPRYATNSEAECSSNGMCCRIPSPNNLTESAQNQIKYPAPRFGYYRCDSPLALGMAAVQAIPVLTGLRASKKSFDFTVYTGDLVAHDQTYDWKKHLGGGPIYAAIGNHDSHLQAQDAPHLLMPERLSKQFSWNYEHFSRLWLHNKWIDEDVAKISRAHYGGYSVERYQDLKIITLNTDMWYRANLFNYINMTNPDDSGMLQFLIDELEKSEKQGQSVWIVGHVLSGWDGTNPLINPTNLFYQIVDRFSPHVIKSILWGHTHEDQFQIYYTKNATNITKENAIANAWIGPSITPLTNVNSGFRMYEVDPESYEILDAHTWYADIEETAKTSSMDGNIGPVYKYEYSTREAYGAGIKGWKDTDPLNSTWWHLVTENMLDEIDRRNGTKLLMEKFTRYQGKSSIKTKEICNTKDCIESKVCYMRSGSAPIGRRCKQGYGSVQS</sequence>
<dbReference type="Pfam" id="PF00149">
    <property type="entry name" value="Metallophos"/>
    <property type="match status" value="1"/>
</dbReference>
<dbReference type="GO" id="GO:0005615">
    <property type="term" value="C:extracellular space"/>
    <property type="evidence" value="ECO:0007669"/>
    <property type="project" value="TreeGrafter"/>
</dbReference>
<feature type="domain" description="Calcineurin-like phosphoesterase" evidence="4">
    <location>
        <begin position="235"/>
        <end position="507"/>
    </location>
</feature>
<evidence type="ECO:0000256" key="2">
    <source>
        <dbReference type="ARBA" id="ARBA00023180"/>
    </source>
</evidence>
<dbReference type="SUPFAM" id="SSF56300">
    <property type="entry name" value="Metallo-dependent phosphatases"/>
    <property type="match status" value="1"/>
</dbReference>
<dbReference type="AlphaFoldDB" id="A0AAV0AJ90"/>
<dbReference type="PANTHER" id="PTHR10340">
    <property type="entry name" value="SPHINGOMYELIN PHOSPHODIESTERASE"/>
    <property type="match status" value="1"/>
</dbReference>
<dbReference type="GO" id="GO:0008081">
    <property type="term" value="F:phosphoric diester hydrolase activity"/>
    <property type="evidence" value="ECO:0007669"/>
    <property type="project" value="TreeGrafter"/>
</dbReference>
<dbReference type="InterPro" id="IPR029052">
    <property type="entry name" value="Metallo-depent_PP-like"/>
</dbReference>
<accession>A0AAV0AJ90</accession>
<reference evidence="5" key="1">
    <citation type="submission" date="2022-06" db="EMBL/GenBank/DDBJ databases">
        <authorList>
            <consortium name="SYNGENTA / RWTH Aachen University"/>
        </authorList>
    </citation>
    <scope>NUCLEOTIDE SEQUENCE</scope>
</reference>
<dbReference type="Gene3D" id="3.60.21.10">
    <property type="match status" value="1"/>
</dbReference>
<dbReference type="InterPro" id="IPR041805">
    <property type="entry name" value="ASMase/PPN1_MPP"/>
</dbReference>
<evidence type="ECO:0000259" key="4">
    <source>
        <dbReference type="Pfam" id="PF00149"/>
    </source>
</evidence>
<dbReference type="Proteomes" id="UP001153365">
    <property type="component" value="Unassembled WGS sequence"/>
</dbReference>
<dbReference type="EMBL" id="CALTRL010000177">
    <property type="protein sequence ID" value="CAH7666931.1"/>
    <property type="molecule type" value="Genomic_DNA"/>
</dbReference>
<keyword evidence="1" id="KW-0378">Hydrolase</keyword>
<dbReference type="CDD" id="cd00842">
    <property type="entry name" value="MPP_ASMase"/>
    <property type="match status" value="1"/>
</dbReference>
<evidence type="ECO:0000313" key="6">
    <source>
        <dbReference type="Proteomes" id="UP001153365"/>
    </source>
</evidence>
<dbReference type="InterPro" id="IPR004843">
    <property type="entry name" value="Calcineurin-like_PHP"/>
</dbReference>
<name>A0AAV0AJ90_PHAPC</name>
<comment type="caution">
    <text evidence="5">The sequence shown here is derived from an EMBL/GenBank/DDBJ whole genome shotgun (WGS) entry which is preliminary data.</text>
</comment>
<evidence type="ECO:0000256" key="1">
    <source>
        <dbReference type="ARBA" id="ARBA00022801"/>
    </source>
</evidence>
<evidence type="ECO:0000256" key="3">
    <source>
        <dbReference type="SAM" id="MobiDB-lite"/>
    </source>
</evidence>
<evidence type="ECO:0000313" key="5">
    <source>
        <dbReference type="EMBL" id="CAH7666931.1"/>
    </source>
</evidence>
<protein>
    <submittedName>
        <fullName evidence="5">Metallo-dependent phosphatase-like protein</fullName>
    </submittedName>
</protein>
<feature type="region of interest" description="Disordered" evidence="3">
    <location>
        <begin position="197"/>
        <end position="219"/>
    </location>
</feature>
<keyword evidence="6" id="KW-1185">Reference proteome</keyword>
<feature type="compositionally biased region" description="Basic and acidic residues" evidence="3">
    <location>
        <begin position="199"/>
        <end position="219"/>
    </location>
</feature>
<dbReference type="PANTHER" id="PTHR10340:SF27">
    <property type="entry name" value="ACL091CP"/>
    <property type="match status" value="1"/>
</dbReference>
<keyword evidence="2" id="KW-0325">Glycoprotein</keyword>
<proteinExistence type="predicted"/>
<organism evidence="5 6">
    <name type="scientific">Phakopsora pachyrhizi</name>
    <name type="common">Asian soybean rust disease fungus</name>
    <dbReference type="NCBI Taxonomy" id="170000"/>
    <lineage>
        <taxon>Eukaryota</taxon>
        <taxon>Fungi</taxon>
        <taxon>Dikarya</taxon>
        <taxon>Basidiomycota</taxon>
        <taxon>Pucciniomycotina</taxon>
        <taxon>Pucciniomycetes</taxon>
        <taxon>Pucciniales</taxon>
        <taxon>Phakopsoraceae</taxon>
        <taxon>Phakopsora</taxon>
    </lineage>
</organism>